<keyword evidence="2" id="KW-1185">Reference proteome</keyword>
<name>A0ACC0A5I4_CATRO</name>
<comment type="caution">
    <text evidence="1">The sequence shown here is derived from an EMBL/GenBank/DDBJ whole genome shotgun (WGS) entry which is preliminary data.</text>
</comment>
<protein>
    <submittedName>
        <fullName evidence="1">Uncharacterized protein</fullName>
    </submittedName>
</protein>
<accession>A0ACC0A5I4</accession>
<dbReference type="Proteomes" id="UP001060085">
    <property type="component" value="Linkage Group LG07"/>
</dbReference>
<organism evidence="1 2">
    <name type="scientific">Catharanthus roseus</name>
    <name type="common">Madagascar periwinkle</name>
    <name type="synonym">Vinca rosea</name>
    <dbReference type="NCBI Taxonomy" id="4058"/>
    <lineage>
        <taxon>Eukaryota</taxon>
        <taxon>Viridiplantae</taxon>
        <taxon>Streptophyta</taxon>
        <taxon>Embryophyta</taxon>
        <taxon>Tracheophyta</taxon>
        <taxon>Spermatophyta</taxon>
        <taxon>Magnoliopsida</taxon>
        <taxon>eudicotyledons</taxon>
        <taxon>Gunneridae</taxon>
        <taxon>Pentapetalae</taxon>
        <taxon>asterids</taxon>
        <taxon>lamiids</taxon>
        <taxon>Gentianales</taxon>
        <taxon>Apocynaceae</taxon>
        <taxon>Rauvolfioideae</taxon>
        <taxon>Vinceae</taxon>
        <taxon>Catharanthinae</taxon>
        <taxon>Catharanthus</taxon>
    </lineage>
</organism>
<evidence type="ECO:0000313" key="1">
    <source>
        <dbReference type="EMBL" id="KAI5655665.1"/>
    </source>
</evidence>
<gene>
    <name evidence="1" type="ORF">M9H77_32852</name>
</gene>
<reference evidence="2" key="1">
    <citation type="journal article" date="2023" name="Nat. Plants">
        <title>Single-cell RNA sequencing provides a high-resolution roadmap for understanding the multicellular compartmentation of specialized metabolism.</title>
        <authorList>
            <person name="Sun S."/>
            <person name="Shen X."/>
            <person name="Li Y."/>
            <person name="Li Y."/>
            <person name="Wang S."/>
            <person name="Li R."/>
            <person name="Zhang H."/>
            <person name="Shen G."/>
            <person name="Guo B."/>
            <person name="Wei J."/>
            <person name="Xu J."/>
            <person name="St-Pierre B."/>
            <person name="Chen S."/>
            <person name="Sun C."/>
        </authorList>
    </citation>
    <scope>NUCLEOTIDE SEQUENCE [LARGE SCALE GENOMIC DNA]</scope>
</reference>
<proteinExistence type="predicted"/>
<dbReference type="EMBL" id="CM044707">
    <property type="protein sequence ID" value="KAI5655665.1"/>
    <property type="molecule type" value="Genomic_DNA"/>
</dbReference>
<evidence type="ECO:0000313" key="2">
    <source>
        <dbReference type="Proteomes" id="UP001060085"/>
    </source>
</evidence>
<sequence length="304" mass="35120">MCLLASNSRRKFKNCSSISPPRFLHRKIEEESLLAAKMFRAVALFGRKKSRPFKVYYNEWFNTLENSLLPRLRHALASARSSTILSTHVDAIHRHFEAYYDALDLAATNDVSQLLFPEWRNALEKPFLWLGDLHPYLFTKLLRSFLSEEEEEEPVIVTNFRESSDYLDKPWHILMAWESGCQDLMTRIEQIECVLRLRLPSLVARGRKAQSLFVERIGSNWGRSEGKDEEVKSAIGEAMAEEMEELVSVFVDANRLRISVLTDILSATNVYQAALFLEGLAQFLVGFHDQKLLREFDKSKTVID</sequence>